<reference evidence="5" key="1">
    <citation type="journal article" date="2020" name="Cell">
        <title>Large-Scale Comparative Analyses of Tick Genomes Elucidate Their Genetic Diversity and Vector Capacities.</title>
        <authorList>
            <consortium name="Tick Genome and Microbiome Consortium (TIGMIC)"/>
            <person name="Jia N."/>
            <person name="Wang J."/>
            <person name="Shi W."/>
            <person name="Du L."/>
            <person name="Sun Y."/>
            <person name="Zhan W."/>
            <person name="Jiang J.F."/>
            <person name="Wang Q."/>
            <person name="Zhang B."/>
            <person name="Ji P."/>
            <person name="Bell-Sakyi L."/>
            <person name="Cui X.M."/>
            <person name="Yuan T.T."/>
            <person name="Jiang B.G."/>
            <person name="Yang W.F."/>
            <person name="Lam T.T."/>
            <person name="Chang Q.C."/>
            <person name="Ding S.J."/>
            <person name="Wang X.J."/>
            <person name="Zhu J.G."/>
            <person name="Ruan X.D."/>
            <person name="Zhao L."/>
            <person name="Wei J.T."/>
            <person name="Ye R.Z."/>
            <person name="Que T.C."/>
            <person name="Du C.H."/>
            <person name="Zhou Y.H."/>
            <person name="Cheng J.X."/>
            <person name="Dai P.F."/>
            <person name="Guo W.B."/>
            <person name="Han X.H."/>
            <person name="Huang E.J."/>
            <person name="Li L.F."/>
            <person name="Wei W."/>
            <person name="Gao Y.C."/>
            <person name="Liu J.Z."/>
            <person name="Shao H.Z."/>
            <person name="Wang X."/>
            <person name="Wang C.C."/>
            <person name="Yang T.C."/>
            <person name="Huo Q.B."/>
            <person name="Li W."/>
            <person name="Chen H.Y."/>
            <person name="Chen S.E."/>
            <person name="Zhou L.G."/>
            <person name="Ni X.B."/>
            <person name="Tian J.H."/>
            <person name="Sheng Y."/>
            <person name="Liu T."/>
            <person name="Pan Y.S."/>
            <person name="Xia L.Y."/>
            <person name="Li J."/>
            <person name="Zhao F."/>
            <person name="Cao W.C."/>
        </authorList>
    </citation>
    <scope>NUCLEOTIDE SEQUENCE</scope>
    <source>
        <strain evidence="5">Rsan-2018</strain>
    </source>
</reference>
<evidence type="ECO:0000259" key="4">
    <source>
        <dbReference type="PROSITE" id="PS50158"/>
    </source>
</evidence>
<protein>
    <recommendedName>
        <fullName evidence="4">CCHC-type domain-containing protein</fullName>
    </recommendedName>
</protein>
<dbReference type="GO" id="GO:0003676">
    <property type="term" value="F:nucleic acid binding"/>
    <property type="evidence" value="ECO:0007669"/>
    <property type="project" value="InterPro"/>
</dbReference>
<dbReference type="InterPro" id="IPR036875">
    <property type="entry name" value="Znf_CCHC_sf"/>
</dbReference>
<feature type="region of interest" description="Disordered" evidence="3">
    <location>
        <begin position="80"/>
        <end position="115"/>
    </location>
</feature>
<keyword evidence="2" id="KW-0175">Coiled coil</keyword>
<keyword evidence="1" id="KW-0863">Zinc-finger</keyword>
<evidence type="ECO:0000313" key="6">
    <source>
        <dbReference type="Proteomes" id="UP000821837"/>
    </source>
</evidence>
<dbReference type="AlphaFoldDB" id="A0A9D4PJW3"/>
<evidence type="ECO:0000256" key="3">
    <source>
        <dbReference type="SAM" id="MobiDB-lite"/>
    </source>
</evidence>
<accession>A0A9D4PJW3</accession>
<reference evidence="5" key="2">
    <citation type="submission" date="2021-09" db="EMBL/GenBank/DDBJ databases">
        <authorList>
            <person name="Jia N."/>
            <person name="Wang J."/>
            <person name="Shi W."/>
            <person name="Du L."/>
            <person name="Sun Y."/>
            <person name="Zhan W."/>
            <person name="Jiang J."/>
            <person name="Wang Q."/>
            <person name="Zhang B."/>
            <person name="Ji P."/>
            <person name="Sakyi L.B."/>
            <person name="Cui X."/>
            <person name="Yuan T."/>
            <person name="Jiang B."/>
            <person name="Yang W."/>
            <person name="Lam T.T.-Y."/>
            <person name="Chang Q."/>
            <person name="Ding S."/>
            <person name="Wang X."/>
            <person name="Zhu J."/>
            <person name="Ruan X."/>
            <person name="Zhao L."/>
            <person name="Wei J."/>
            <person name="Que T."/>
            <person name="Du C."/>
            <person name="Cheng J."/>
            <person name="Dai P."/>
            <person name="Han X."/>
            <person name="Huang E."/>
            <person name="Gao Y."/>
            <person name="Liu J."/>
            <person name="Shao H."/>
            <person name="Ye R."/>
            <person name="Li L."/>
            <person name="Wei W."/>
            <person name="Wang X."/>
            <person name="Wang C."/>
            <person name="Huo Q."/>
            <person name="Li W."/>
            <person name="Guo W."/>
            <person name="Chen H."/>
            <person name="Chen S."/>
            <person name="Zhou L."/>
            <person name="Zhou L."/>
            <person name="Ni X."/>
            <person name="Tian J."/>
            <person name="Zhou Y."/>
            <person name="Sheng Y."/>
            <person name="Liu T."/>
            <person name="Pan Y."/>
            <person name="Xia L."/>
            <person name="Li J."/>
            <person name="Zhao F."/>
            <person name="Cao W."/>
        </authorList>
    </citation>
    <scope>NUCLEOTIDE SEQUENCE</scope>
    <source>
        <strain evidence="5">Rsan-2018</strain>
        <tissue evidence="5">Larvae</tissue>
    </source>
</reference>
<dbReference type="Proteomes" id="UP000821837">
    <property type="component" value="Unassembled WGS sequence"/>
</dbReference>
<evidence type="ECO:0000256" key="2">
    <source>
        <dbReference type="SAM" id="Coils"/>
    </source>
</evidence>
<keyword evidence="1" id="KW-0862">Zinc</keyword>
<keyword evidence="1" id="KW-0479">Metal-binding</keyword>
<keyword evidence="6" id="KW-1185">Reference proteome</keyword>
<proteinExistence type="predicted"/>
<dbReference type="PROSITE" id="PS50158">
    <property type="entry name" value="ZF_CCHC"/>
    <property type="match status" value="1"/>
</dbReference>
<organism evidence="5 6">
    <name type="scientific">Rhipicephalus sanguineus</name>
    <name type="common">Brown dog tick</name>
    <name type="synonym">Ixodes sanguineus</name>
    <dbReference type="NCBI Taxonomy" id="34632"/>
    <lineage>
        <taxon>Eukaryota</taxon>
        <taxon>Metazoa</taxon>
        <taxon>Ecdysozoa</taxon>
        <taxon>Arthropoda</taxon>
        <taxon>Chelicerata</taxon>
        <taxon>Arachnida</taxon>
        <taxon>Acari</taxon>
        <taxon>Parasitiformes</taxon>
        <taxon>Ixodida</taxon>
        <taxon>Ixodoidea</taxon>
        <taxon>Ixodidae</taxon>
        <taxon>Rhipicephalinae</taxon>
        <taxon>Rhipicephalus</taxon>
        <taxon>Rhipicephalus</taxon>
    </lineage>
</organism>
<feature type="domain" description="CCHC-type" evidence="4">
    <location>
        <begin position="14"/>
        <end position="28"/>
    </location>
</feature>
<evidence type="ECO:0000313" key="5">
    <source>
        <dbReference type="EMBL" id="KAH7944370.1"/>
    </source>
</evidence>
<dbReference type="EMBL" id="JABSTV010001253">
    <property type="protein sequence ID" value="KAH7944370.1"/>
    <property type="molecule type" value="Genomic_DNA"/>
</dbReference>
<dbReference type="GO" id="GO:0008270">
    <property type="term" value="F:zinc ion binding"/>
    <property type="evidence" value="ECO:0007669"/>
    <property type="project" value="UniProtKB-KW"/>
</dbReference>
<dbReference type="InterPro" id="IPR001878">
    <property type="entry name" value="Znf_CCHC"/>
</dbReference>
<feature type="compositionally biased region" description="Polar residues" evidence="3">
    <location>
        <begin position="89"/>
        <end position="103"/>
    </location>
</feature>
<name>A0A9D4PJW3_RHISA</name>
<evidence type="ECO:0000256" key="1">
    <source>
        <dbReference type="PROSITE-ProRule" id="PRU00047"/>
    </source>
</evidence>
<sequence>MTPVREYKRAIPACYRCGTVGHRVELCPHPNDQRCGHCGQVVDASEEGTAPHECKPSCLVCGEGKLTGSQACKARLRLLQQPGRHHGGRSSTQQRSAPKTSDVTPEGRNPSPQDHCCQTYQSASATFTQDTTDVTEDVIQYTGPQCPELPAGKFPPLTDARALRRPTKNTSSQVGNGAKAAFSFCSSFPTSSPEFLELQRELSALKAQNAQLLAKIAVLRAVLAGLPAKPLVEERYPTQCSYAVLIRSLDAVATFFKAIRLIVSPTKTEALMAHPRAATRSAIRSLLLGDQPLPCSEAVMYIGLTIDPSLTWIPAASRHLQGYQCSGY</sequence>
<gene>
    <name evidence="5" type="ORF">HPB52_018783</name>
</gene>
<comment type="caution">
    <text evidence="5">The sequence shown here is derived from an EMBL/GenBank/DDBJ whole genome shotgun (WGS) entry which is preliminary data.</text>
</comment>
<dbReference type="SUPFAM" id="SSF57756">
    <property type="entry name" value="Retrovirus zinc finger-like domains"/>
    <property type="match status" value="1"/>
</dbReference>
<feature type="coiled-coil region" evidence="2">
    <location>
        <begin position="195"/>
        <end position="222"/>
    </location>
</feature>